<organism evidence="4 5">
    <name type="scientific">Klebsiella pneumoniae</name>
    <dbReference type="NCBI Taxonomy" id="573"/>
    <lineage>
        <taxon>Bacteria</taxon>
        <taxon>Pseudomonadati</taxon>
        <taxon>Pseudomonadota</taxon>
        <taxon>Gammaproteobacteria</taxon>
        <taxon>Enterobacterales</taxon>
        <taxon>Enterobacteriaceae</taxon>
        <taxon>Klebsiella/Raoultella group</taxon>
        <taxon>Klebsiella</taxon>
        <taxon>Klebsiella pneumoniae complex</taxon>
    </lineage>
</organism>
<evidence type="ECO:0000256" key="2">
    <source>
        <dbReference type="ARBA" id="ARBA00023002"/>
    </source>
</evidence>
<dbReference type="PANTHER" id="PTHR43866">
    <property type="entry name" value="MALONATE-SEMIALDEHYDE DEHYDROGENASE"/>
    <property type="match status" value="1"/>
</dbReference>
<dbReference type="EC" id="1.2.1.22" evidence="4"/>
<feature type="domain" description="Aldehyde dehydrogenase" evidence="3">
    <location>
        <begin position="16"/>
        <end position="91"/>
    </location>
</feature>
<dbReference type="InterPro" id="IPR015590">
    <property type="entry name" value="Aldehyde_DH_dom"/>
</dbReference>
<reference evidence="4 5" key="1">
    <citation type="submission" date="2018-06" db="EMBL/GenBank/DDBJ databases">
        <authorList>
            <consortium name="Pathogen Informatics"/>
            <person name="Doyle S."/>
        </authorList>
    </citation>
    <scope>NUCLEOTIDE SEQUENCE [LARGE SCALE GENOMIC DNA]</scope>
    <source>
        <strain evidence="4 5">NCTC13465</strain>
    </source>
</reference>
<dbReference type="GO" id="GO:0006210">
    <property type="term" value="P:thymine catabolic process"/>
    <property type="evidence" value="ECO:0007669"/>
    <property type="project" value="TreeGrafter"/>
</dbReference>
<dbReference type="Pfam" id="PF00171">
    <property type="entry name" value="Aldedh"/>
    <property type="match status" value="1"/>
</dbReference>
<dbReference type="AlphaFoldDB" id="A0A2X3H4C4"/>
<proteinExistence type="inferred from homology"/>
<dbReference type="SUPFAM" id="SSF53720">
    <property type="entry name" value="ALDH-like"/>
    <property type="match status" value="1"/>
</dbReference>
<dbReference type="GO" id="GO:0008911">
    <property type="term" value="F:lactaldehyde dehydrogenase (NAD+) activity"/>
    <property type="evidence" value="ECO:0007669"/>
    <property type="project" value="UniProtKB-EC"/>
</dbReference>
<dbReference type="PANTHER" id="PTHR43866:SF3">
    <property type="entry name" value="METHYLMALONATE-SEMIALDEHYDE DEHYDROGENASE [ACYLATING], MITOCHONDRIAL"/>
    <property type="match status" value="1"/>
</dbReference>
<accession>A0A2X3H4C4</accession>
<evidence type="ECO:0000256" key="1">
    <source>
        <dbReference type="ARBA" id="ARBA00009986"/>
    </source>
</evidence>
<dbReference type="InterPro" id="IPR016162">
    <property type="entry name" value="Ald_DH_N"/>
</dbReference>
<evidence type="ECO:0000259" key="3">
    <source>
        <dbReference type="Pfam" id="PF00171"/>
    </source>
</evidence>
<dbReference type="Proteomes" id="UP000251721">
    <property type="component" value="Unassembled WGS sequence"/>
</dbReference>
<dbReference type="GO" id="GO:0006574">
    <property type="term" value="P:L-valine catabolic process"/>
    <property type="evidence" value="ECO:0007669"/>
    <property type="project" value="TreeGrafter"/>
</dbReference>
<dbReference type="EMBL" id="UAWQ01000014">
    <property type="protein sequence ID" value="SQC43519.1"/>
    <property type="molecule type" value="Genomic_DNA"/>
</dbReference>
<dbReference type="InterPro" id="IPR016161">
    <property type="entry name" value="Ald_DH/histidinol_DH"/>
</dbReference>
<evidence type="ECO:0000313" key="5">
    <source>
        <dbReference type="Proteomes" id="UP000251721"/>
    </source>
</evidence>
<dbReference type="GO" id="GO:0004491">
    <property type="term" value="F:methylmalonate-semialdehyde dehydrogenase (acylating, NAD) activity"/>
    <property type="evidence" value="ECO:0007669"/>
    <property type="project" value="InterPro"/>
</dbReference>
<keyword evidence="2 4" id="KW-0560">Oxidoreductase</keyword>
<dbReference type="Gene3D" id="3.40.605.10">
    <property type="entry name" value="Aldehyde Dehydrogenase, Chain A, domain 1"/>
    <property type="match status" value="1"/>
</dbReference>
<dbReference type="InterPro" id="IPR010061">
    <property type="entry name" value="MeMal-semiAld_DH"/>
</dbReference>
<name>A0A2X3H4C4_KLEPN</name>
<sequence length="92" mass="9824">MTAPVQHPMYIDGQFVSGRGDGWIDVLNPATEALLSRIPDGTAEEAGLAIDAAERAQPGWEALPAIERAGWLRKIAAGIRQRADEIAGADCR</sequence>
<evidence type="ECO:0000313" key="4">
    <source>
        <dbReference type="EMBL" id="SQC43519.1"/>
    </source>
</evidence>
<comment type="similarity">
    <text evidence="1">Belongs to the aldehyde dehydrogenase family.</text>
</comment>
<protein>
    <submittedName>
        <fullName evidence="4">NAD-linked aldehyde dehydrogenase A</fullName>
        <ecNumber evidence="4">1.2.1.22</ecNumber>
    </submittedName>
</protein>
<gene>
    <name evidence="4" type="primary">aldA_3</name>
    <name evidence="4" type="ORF">NCTC13465_02001</name>
</gene>